<dbReference type="EMBL" id="CAJRAF010000002">
    <property type="protein sequence ID" value="CAG5012416.1"/>
    <property type="molecule type" value="Genomic_DNA"/>
</dbReference>
<organism evidence="1 2">
    <name type="scientific">Dyadobacter helix</name>
    <dbReference type="NCBI Taxonomy" id="2822344"/>
    <lineage>
        <taxon>Bacteria</taxon>
        <taxon>Pseudomonadati</taxon>
        <taxon>Bacteroidota</taxon>
        <taxon>Cytophagia</taxon>
        <taxon>Cytophagales</taxon>
        <taxon>Spirosomataceae</taxon>
        <taxon>Dyadobacter</taxon>
    </lineage>
</organism>
<protein>
    <submittedName>
        <fullName evidence="1">Uncharacterized protein</fullName>
    </submittedName>
</protein>
<dbReference type="AlphaFoldDB" id="A0A916JFT0"/>
<keyword evidence="2" id="KW-1185">Reference proteome</keyword>
<sequence length="76" mass="8985">MREKMEFDFKRYHIRSMNAGTNEERAAINQELKDLYAALSEENKKLFNEQLQHFLTKEVSRIKSDYESISGLDSPN</sequence>
<name>A0A916JFT0_9BACT</name>
<comment type="caution">
    <text evidence="1">The sequence shown here is derived from an EMBL/GenBank/DDBJ whole genome shotgun (WGS) entry which is preliminary data.</text>
</comment>
<gene>
    <name evidence="1" type="ORF">DYBT9275_05171</name>
</gene>
<evidence type="ECO:0000313" key="1">
    <source>
        <dbReference type="EMBL" id="CAG5012416.1"/>
    </source>
</evidence>
<evidence type="ECO:0000313" key="2">
    <source>
        <dbReference type="Proteomes" id="UP000680038"/>
    </source>
</evidence>
<proteinExistence type="predicted"/>
<reference evidence="1" key="1">
    <citation type="submission" date="2021-04" db="EMBL/GenBank/DDBJ databases">
        <authorList>
            <person name="Rodrigo-Torres L."/>
            <person name="Arahal R. D."/>
            <person name="Lucena T."/>
        </authorList>
    </citation>
    <scope>NUCLEOTIDE SEQUENCE</scope>
    <source>
        <strain evidence="1">CECT 9275</strain>
    </source>
</reference>
<dbReference type="Proteomes" id="UP000680038">
    <property type="component" value="Unassembled WGS sequence"/>
</dbReference>
<accession>A0A916JFT0</accession>